<keyword evidence="4" id="KW-0067">ATP-binding</keyword>
<feature type="region of interest" description="Disordered" evidence="5">
    <location>
        <begin position="424"/>
        <end position="443"/>
    </location>
</feature>
<comment type="caution">
    <text evidence="7">The sequence shown here is derived from an EMBL/GenBank/DDBJ whole genome shotgun (WGS) entry which is preliminary data.</text>
</comment>
<feature type="domain" description="GHMP kinase N-terminal" evidence="6">
    <location>
        <begin position="324"/>
        <end position="385"/>
    </location>
</feature>
<dbReference type="GO" id="GO:0050515">
    <property type="term" value="F:4-(cytidine 5'-diphospho)-2-C-methyl-D-erythritol kinase activity"/>
    <property type="evidence" value="ECO:0007669"/>
    <property type="project" value="TreeGrafter"/>
</dbReference>
<dbReference type="EMBL" id="NMUH01002224">
    <property type="protein sequence ID" value="MQL98688.1"/>
    <property type="molecule type" value="Genomic_DNA"/>
</dbReference>
<dbReference type="PANTHER" id="PTHR43527">
    <property type="entry name" value="4-DIPHOSPHOCYTIDYL-2-C-METHYL-D-ERYTHRITOL KINASE, CHLOROPLASTIC"/>
    <property type="match status" value="1"/>
</dbReference>
<protein>
    <recommendedName>
        <fullName evidence="6">GHMP kinase N-terminal domain-containing protein</fullName>
    </recommendedName>
</protein>
<feature type="compositionally biased region" description="Low complexity" evidence="5">
    <location>
        <begin position="217"/>
        <end position="233"/>
    </location>
</feature>
<evidence type="ECO:0000256" key="1">
    <source>
        <dbReference type="ARBA" id="ARBA00022679"/>
    </source>
</evidence>
<name>A0A843VPX7_COLES</name>
<sequence>MYGTIEATESRLEGVRFEATESLLVPRRKWRTERRSGSQVDEGDAASGSAHDIREGSEEGVGAGNGQGPIMRLGEILSIIVPIVIAITLGRRCPRSISTVNLSLGFLMKHLPKKSLPFSDSSSWISGNSSSEPMWRRSGPPSITIAITLSLDSPALALHDNALSLRSPALASPRHGKALALSLPRPALAPCRTASPFLPPSLPPFPESGKVPEEDAPTLTLTSPSPQPPATLSQSMEGISLLQLLHCSEMVSTAAFRIEMGMSSSCPFCNLNVPLANLEWYFFSLLCFPKFDPIFGWCSDKMDVMIKKKVEDAMPIATGLEREELKVKLEIHLDKMVPTHSGLCVGSSNAATALWAANQFNGFLATEKELQEWSGKIGSNIPFFFSHGPAYCTGRVRSRCRCLVDFVCMAAACRSLGGQLTSALGRRRSPRSRSGRGDGARRDPNRCVIFKNPNRTEQGKLCSARGRLLCRFLGRFGLLKVRGVCSRLEDIAWSGGDAVLSSVFVFFVKVGLFIALETVNTMLGYPLKHAKRELSMV</sequence>
<dbReference type="Pfam" id="PF00288">
    <property type="entry name" value="GHMP_kinases_N"/>
    <property type="match status" value="1"/>
</dbReference>
<accession>A0A843VPX7</accession>
<dbReference type="GO" id="GO:0005524">
    <property type="term" value="F:ATP binding"/>
    <property type="evidence" value="ECO:0007669"/>
    <property type="project" value="UniProtKB-KW"/>
</dbReference>
<dbReference type="SUPFAM" id="SSF54211">
    <property type="entry name" value="Ribosomal protein S5 domain 2-like"/>
    <property type="match status" value="1"/>
</dbReference>
<dbReference type="GO" id="GO:0009507">
    <property type="term" value="C:chloroplast"/>
    <property type="evidence" value="ECO:0007669"/>
    <property type="project" value="TreeGrafter"/>
</dbReference>
<evidence type="ECO:0000256" key="2">
    <source>
        <dbReference type="ARBA" id="ARBA00022741"/>
    </source>
</evidence>
<reference evidence="7" key="1">
    <citation type="submission" date="2017-07" db="EMBL/GenBank/DDBJ databases">
        <title>Taro Niue Genome Assembly and Annotation.</title>
        <authorList>
            <person name="Atibalentja N."/>
            <person name="Keating K."/>
            <person name="Fields C.J."/>
        </authorList>
    </citation>
    <scope>NUCLEOTIDE SEQUENCE</scope>
    <source>
        <strain evidence="7">Niue_2</strain>
        <tissue evidence="7">Leaf</tissue>
    </source>
</reference>
<evidence type="ECO:0000256" key="4">
    <source>
        <dbReference type="ARBA" id="ARBA00022840"/>
    </source>
</evidence>
<dbReference type="Gene3D" id="3.30.230.10">
    <property type="match status" value="1"/>
</dbReference>
<feature type="compositionally biased region" description="Basic residues" evidence="5">
    <location>
        <begin position="425"/>
        <end position="434"/>
    </location>
</feature>
<feature type="region of interest" description="Disordered" evidence="5">
    <location>
        <begin position="202"/>
        <end position="233"/>
    </location>
</feature>
<dbReference type="InterPro" id="IPR020568">
    <property type="entry name" value="Ribosomal_Su5_D2-typ_SF"/>
</dbReference>
<dbReference type="InterPro" id="IPR006204">
    <property type="entry name" value="GHMP_kinase_N_dom"/>
</dbReference>
<keyword evidence="3" id="KW-0418">Kinase</keyword>
<gene>
    <name evidence="7" type="ORF">Taro_031402</name>
</gene>
<dbReference type="PANTHER" id="PTHR43527:SF2">
    <property type="entry name" value="4-DIPHOSPHOCYTIDYL-2-C-METHYL-D-ERYTHRITOL KINASE, CHLOROPLASTIC"/>
    <property type="match status" value="1"/>
</dbReference>
<dbReference type="AlphaFoldDB" id="A0A843VPX7"/>
<keyword evidence="1" id="KW-0808">Transferase</keyword>
<keyword evidence="2" id="KW-0547">Nucleotide-binding</keyword>
<keyword evidence="8" id="KW-1185">Reference proteome</keyword>
<evidence type="ECO:0000313" key="8">
    <source>
        <dbReference type="Proteomes" id="UP000652761"/>
    </source>
</evidence>
<organism evidence="7 8">
    <name type="scientific">Colocasia esculenta</name>
    <name type="common">Wild taro</name>
    <name type="synonym">Arum esculentum</name>
    <dbReference type="NCBI Taxonomy" id="4460"/>
    <lineage>
        <taxon>Eukaryota</taxon>
        <taxon>Viridiplantae</taxon>
        <taxon>Streptophyta</taxon>
        <taxon>Embryophyta</taxon>
        <taxon>Tracheophyta</taxon>
        <taxon>Spermatophyta</taxon>
        <taxon>Magnoliopsida</taxon>
        <taxon>Liliopsida</taxon>
        <taxon>Araceae</taxon>
        <taxon>Aroideae</taxon>
        <taxon>Colocasieae</taxon>
        <taxon>Colocasia</taxon>
    </lineage>
</organism>
<proteinExistence type="predicted"/>
<dbReference type="InterPro" id="IPR014721">
    <property type="entry name" value="Ribsml_uS5_D2-typ_fold_subgr"/>
</dbReference>
<dbReference type="OrthoDB" id="1711885at2759"/>
<evidence type="ECO:0000256" key="5">
    <source>
        <dbReference type="SAM" id="MobiDB-lite"/>
    </source>
</evidence>
<evidence type="ECO:0000259" key="6">
    <source>
        <dbReference type="Pfam" id="PF00288"/>
    </source>
</evidence>
<dbReference type="Proteomes" id="UP000652761">
    <property type="component" value="Unassembled WGS sequence"/>
</dbReference>
<evidence type="ECO:0000313" key="7">
    <source>
        <dbReference type="EMBL" id="MQL98688.1"/>
    </source>
</evidence>
<evidence type="ECO:0000256" key="3">
    <source>
        <dbReference type="ARBA" id="ARBA00022777"/>
    </source>
</evidence>
<feature type="region of interest" description="Disordered" evidence="5">
    <location>
        <begin position="30"/>
        <end position="66"/>
    </location>
</feature>